<dbReference type="PROSITE" id="PS51819">
    <property type="entry name" value="VOC"/>
    <property type="match status" value="1"/>
</dbReference>
<keyword evidence="1" id="KW-0479">Metal-binding</keyword>
<dbReference type="AlphaFoldDB" id="A0A1E3AW43"/>
<evidence type="ECO:0000256" key="1">
    <source>
        <dbReference type="ARBA" id="ARBA00022723"/>
    </source>
</evidence>
<evidence type="ECO:0000313" key="3">
    <source>
        <dbReference type="EMBL" id="ODM12912.1"/>
    </source>
</evidence>
<evidence type="ECO:0000259" key="2">
    <source>
        <dbReference type="PROSITE" id="PS51819"/>
    </source>
</evidence>
<dbReference type="InterPro" id="IPR029068">
    <property type="entry name" value="Glyas_Bleomycin-R_OHBP_Dase"/>
</dbReference>
<dbReference type="InterPro" id="IPR051785">
    <property type="entry name" value="MMCE/EMCE_epimerase"/>
</dbReference>
<dbReference type="Gene3D" id="3.10.180.10">
    <property type="entry name" value="2,3-Dihydroxybiphenyl 1,2-Dioxygenase, domain 1"/>
    <property type="match status" value="1"/>
</dbReference>
<comment type="caution">
    <text evidence="3">The sequence shown here is derived from an EMBL/GenBank/DDBJ whole genome shotgun (WGS) entry which is preliminary data.</text>
</comment>
<accession>A0A1E3AW43</accession>
<dbReference type="RefSeq" id="WP_069155706.1">
    <property type="nucleotide sequence ID" value="NZ_DBFYTC010000028.1"/>
</dbReference>
<dbReference type="Proteomes" id="UP000095003">
    <property type="component" value="Unassembled WGS sequence"/>
</dbReference>
<dbReference type="SUPFAM" id="SSF54593">
    <property type="entry name" value="Glyoxalase/Bleomycin resistance protein/Dihydroxybiphenyl dioxygenase"/>
    <property type="match status" value="1"/>
</dbReference>
<dbReference type="InterPro" id="IPR037523">
    <property type="entry name" value="VOC_core"/>
</dbReference>
<feature type="domain" description="VOC" evidence="2">
    <location>
        <begin position="9"/>
        <end position="149"/>
    </location>
</feature>
<sequence length="155" mass="17614">MQKTFRKRIITQIGILTEDIQTAKTAWEKFLGLPSQQISQSDGYAQTHAVYRGEPLEGRIYQVCFNFENIELELIQPVGDVPSYWKECLEKNGPGIHHISFAVKNMDKCIDDCEELGIPSIQRGDFPGGRYAYLDASDSMNVVLELLEKEQEVLS</sequence>
<reference evidence="3 4" key="1">
    <citation type="submission" date="2016-07" db="EMBL/GenBank/DDBJ databases">
        <title>Characterization of isolates of Eisenbergiella tayi derived from blood cultures, using whole genome sequencing.</title>
        <authorList>
            <person name="Burdz T."/>
            <person name="Wiebe D."/>
            <person name="Huynh C."/>
            <person name="Bernard K."/>
        </authorList>
    </citation>
    <scope>NUCLEOTIDE SEQUENCE [LARGE SCALE GENOMIC DNA]</scope>
    <source>
        <strain evidence="3 4">NML 120489</strain>
    </source>
</reference>
<dbReference type="EMBL" id="MCGI01000001">
    <property type="protein sequence ID" value="ODM12912.1"/>
    <property type="molecule type" value="Genomic_DNA"/>
</dbReference>
<evidence type="ECO:0000313" key="4">
    <source>
        <dbReference type="Proteomes" id="UP000095003"/>
    </source>
</evidence>
<dbReference type="GO" id="GO:0004493">
    <property type="term" value="F:methylmalonyl-CoA epimerase activity"/>
    <property type="evidence" value="ECO:0007669"/>
    <property type="project" value="TreeGrafter"/>
</dbReference>
<dbReference type="PANTHER" id="PTHR43048">
    <property type="entry name" value="METHYLMALONYL-COA EPIMERASE"/>
    <property type="match status" value="1"/>
</dbReference>
<proteinExistence type="predicted"/>
<name>A0A1E3AW43_9FIRM</name>
<organism evidence="3 4">
    <name type="scientific">Eisenbergiella tayi</name>
    <dbReference type="NCBI Taxonomy" id="1432052"/>
    <lineage>
        <taxon>Bacteria</taxon>
        <taxon>Bacillati</taxon>
        <taxon>Bacillota</taxon>
        <taxon>Clostridia</taxon>
        <taxon>Lachnospirales</taxon>
        <taxon>Lachnospiraceae</taxon>
        <taxon>Eisenbergiella</taxon>
    </lineage>
</organism>
<protein>
    <recommendedName>
        <fullName evidence="2">VOC domain-containing protein</fullName>
    </recommendedName>
</protein>
<dbReference type="PANTHER" id="PTHR43048:SF3">
    <property type="entry name" value="METHYLMALONYL-COA EPIMERASE, MITOCHONDRIAL"/>
    <property type="match status" value="1"/>
</dbReference>
<dbReference type="GO" id="GO:0046491">
    <property type="term" value="P:L-methylmalonyl-CoA metabolic process"/>
    <property type="evidence" value="ECO:0007669"/>
    <property type="project" value="TreeGrafter"/>
</dbReference>
<dbReference type="GO" id="GO:0046872">
    <property type="term" value="F:metal ion binding"/>
    <property type="evidence" value="ECO:0007669"/>
    <property type="project" value="UniProtKB-KW"/>
</dbReference>
<gene>
    <name evidence="3" type="ORF">BEH84_00627</name>
</gene>
<dbReference type="Pfam" id="PF13669">
    <property type="entry name" value="Glyoxalase_4"/>
    <property type="match status" value="1"/>
</dbReference>
<dbReference type="GeneID" id="93299142"/>